<proteinExistence type="predicted"/>
<dbReference type="AlphaFoldDB" id="A0A1H0HYX3"/>
<feature type="compositionally biased region" description="Basic and acidic residues" evidence="1">
    <location>
        <begin position="66"/>
        <end position="75"/>
    </location>
</feature>
<accession>A0A1H0HYX3</accession>
<dbReference type="Proteomes" id="UP000198704">
    <property type="component" value="Unassembled WGS sequence"/>
</dbReference>
<evidence type="ECO:0000313" key="2">
    <source>
        <dbReference type="EMBL" id="SDO24345.1"/>
    </source>
</evidence>
<feature type="region of interest" description="Disordered" evidence="1">
    <location>
        <begin position="1"/>
        <end position="75"/>
    </location>
</feature>
<evidence type="ECO:0000256" key="1">
    <source>
        <dbReference type="SAM" id="MobiDB-lite"/>
    </source>
</evidence>
<reference evidence="3" key="1">
    <citation type="submission" date="2016-10" db="EMBL/GenBank/DDBJ databases">
        <authorList>
            <person name="Varghese N."/>
            <person name="Submissions S."/>
        </authorList>
    </citation>
    <scope>NUCLEOTIDE SEQUENCE [LARGE SCALE GENOMIC DNA]</scope>
    <source>
        <strain evidence="3">BL47</strain>
    </source>
</reference>
<organism evidence="2 3">
    <name type="scientific">Methylobacterium phyllostachyos</name>
    <dbReference type="NCBI Taxonomy" id="582672"/>
    <lineage>
        <taxon>Bacteria</taxon>
        <taxon>Pseudomonadati</taxon>
        <taxon>Pseudomonadota</taxon>
        <taxon>Alphaproteobacteria</taxon>
        <taxon>Hyphomicrobiales</taxon>
        <taxon>Methylobacteriaceae</taxon>
        <taxon>Methylobacterium</taxon>
    </lineage>
</organism>
<dbReference type="EMBL" id="FNHS01000017">
    <property type="protein sequence ID" value="SDO24345.1"/>
    <property type="molecule type" value="Genomic_DNA"/>
</dbReference>
<protein>
    <submittedName>
        <fullName evidence="2">Uncharacterized protein</fullName>
    </submittedName>
</protein>
<gene>
    <name evidence="2" type="ORF">SAMN05216360_11778</name>
</gene>
<sequence>MSTSKKNPAADRHHGGPGSSHQDASKPQAAHHDGPEPGAPTNDAKSHVSGGGGERDSHHTHSGKGRAPDRTDRSH</sequence>
<dbReference type="STRING" id="582672.SAMN05216360_11778"/>
<keyword evidence="3" id="KW-1185">Reference proteome</keyword>
<dbReference type="RefSeq" id="WP_091720663.1">
    <property type="nucleotide sequence ID" value="NZ_FNHS01000017.1"/>
</dbReference>
<name>A0A1H0HYX3_9HYPH</name>
<dbReference type="OrthoDB" id="7205490at2"/>
<evidence type="ECO:0000313" key="3">
    <source>
        <dbReference type="Proteomes" id="UP000198704"/>
    </source>
</evidence>